<keyword evidence="3" id="KW-1185">Reference proteome</keyword>
<evidence type="ECO:0008006" key="4">
    <source>
        <dbReference type="Google" id="ProtNLM"/>
    </source>
</evidence>
<feature type="region of interest" description="Disordered" evidence="1">
    <location>
        <begin position="152"/>
        <end position="174"/>
    </location>
</feature>
<organism evidence="2 3">
    <name type="scientific">Schizopora paradoxa</name>
    <dbReference type="NCBI Taxonomy" id="27342"/>
    <lineage>
        <taxon>Eukaryota</taxon>
        <taxon>Fungi</taxon>
        <taxon>Dikarya</taxon>
        <taxon>Basidiomycota</taxon>
        <taxon>Agaricomycotina</taxon>
        <taxon>Agaricomycetes</taxon>
        <taxon>Hymenochaetales</taxon>
        <taxon>Schizoporaceae</taxon>
        <taxon>Schizopora</taxon>
    </lineage>
</organism>
<dbReference type="InParanoid" id="A0A0H2RS56"/>
<protein>
    <recommendedName>
        <fullName evidence="4">Zn(2)-C6 fungal-type domain-containing protein</fullName>
    </recommendedName>
</protein>
<sequence>MCSNVLEIASSSSEDAKDIPKKSTKLNMKPCQSCKEARKKCDLFEGAYPCKRCLDRFFKGVTSTIVCGPSQRRSRSRKNDLGNGLLTAMDAFPYSTAQWILYNDTQGNLANDFVTTSAIIQGQNHEGFTGATTGNSQQFALSGDIESATGTAEVGQESSANSSWFETPKLLTDL</sequence>
<accession>A0A0H2RS56</accession>
<dbReference type="AlphaFoldDB" id="A0A0H2RS56"/>
<reference evidence="2 3" key="1">
    <citation type="submission" date="2015-04" db="EMBL/GenBank/DDBJ databases">
        <title>Complete genome sequence of Schizopora paradoxa KUC8140, a cosmopolitan wood degrader in East Asia.</title>
        <authorList>
            <consortium name="DOE Joint Genome Institute"/>
            <person name="Min B."/>
            <person name="Park H."/>
            <person name="Jang Y."/>
            <person name="Kim J.-J."/>
            <person name="Kim K.H."/>
            <person name="Pangilinan J."/>
            <person name="Lipzen A."/>
            <person name="Riley R."/>
            <person name="Grigoriev I.V."/>
            <person name="Spatafora J.W."/>
            <person name="Choi I.-G."/>
        </authorList>
    </citation>
    <scope>NUCLEOTIDE SEQUENCE [LARGE SCALE GENOMIC DNA]</scope>
    <source>
        <strain evidence="2 3">KUC8140</strain>
    </source>
</reference>
<dbReference type="Proteomes" id="UP000053477">
    <property type="component" value="Unassembled WGS sequence"/>
</dbReference>
<dbReference type="EMBL" id="KQ086126">
    <property type="protein sequence ID" value="KLO07666.1"/>
    <property type="molecule type" value="Genomic_DNA"/>
</dbReference>
<evidence type="ECO:0000313" key="3">
    <source>
        <dbReference type="Proteomes" id="UP000053477"/>
    </source>
</evidence>
<evidence type="ECO:0000313" key="2">
    <source>
        <dbReference type="EMBL" id="KLO07666.1"/>
    </source>
</evidence>
<feature type="compositionally biased region" description="Polar residues" evidence="1">
    <location>
        <begin position="156"/>
        <end position="165"/>
    </location>
</feature>
<gene>
    <name evidence="2" type="ORF">SCHPADRAFT_945081</name>
</gene>
<evidence type="ECO:0000256" key="1">
    <source>
        <dbReference type="SAM" id="MobiDB-lite"/>
    </source>
</evidence>
<proteinExistence type="predicted"/>
<name>A0A0H2RS56_9AGAM</name>